<dbReference type="PROSITE" id="PS50930">
    <property type="entry name" value="HTH_LYTTR"/>
    <property type="match status" value="1"/>
</dbReference>
<reference evidence="8 9" key="1">
    <citation type="journal article" date="2016" name="Antonie Van Leeuwenhoek">
        <title>Lysinibacillus endophyticus sp. nov., an indole-3-acetic acid producing endophytic bacterium isolated from corn root (Zea mays cv. Xinken-5).</title>
        <authorList>
            <person name="Yu J."/>
            <person name="Guan X."/>
            <person name="Liu C."/>
            <person name="Xiang W."/>
            <person name="Yu Z."/>
            <person name="Liu X."/>
            <person name="Wang G."/>
        </authorList>
    </citation>
    <scope>NUCLEOTIDE SEQUENCE [LARGE SCALE GENOMIC DNA]</scope>
    <source>
        <strain evidence="8 9">DSM 100506</strain>
    </source>
</reference>
<dbReference type="EMBL" id="RBZN01000038">
    <property type="protein sequence ID" value="RKQ14830.1"/>
    <property type="molecule type" value="Genomic_DNA"/>
</dbReference>
<evidence type="ECO:0000256" key="2">
    <source>
        <dbReference type="ARBA" id="ARBA00023012"/>
    </source>
</evidence>
<evidence type="ECO:0000313" key="8">
    <source>
        <dbReference type="EMBL" id="RKQ14830.1"/>
    </source>
</evidence>
<feature type="domain" description="Response regulatory" evidence="6">
    <location>
        <begin position="2"/>
        <end position="124"/>
    </location>
</feature>
<dbReference type="InterPro" id="IPR007492">
    <property type="entry name" value="LytTR_DNA-bd_dom"/>
</dbReference>
<comment type="caution">
    <text evidence="8">The sequence shown here is derived from an EMBL/GenBank/DDBJ whole genome shotgun (WGS) entry which is preliminary data.</text>
</comment>
<dbReference type="SMART" id="SM00850">
    <property type="entry name" value="LytTR"/>
    <property type="match status" value="1"/>
</dbReference>
<feature type="modified residue" description="4-aspartylphosphate" evidence="5">
    <location>
        <position position="58"/>
    </location>
</feature>
<dbReference type="OrthoDB" id="9809318at2"/>
<dbReference type="AlphaFoldDB" id="A0A494YXI3"/>
<keyword evidence="8" id="KW-0238">DNA-binding</keyword>
<evidence type="ECO:0000259" key="7">
    <source>
        <dbReference type="PROSITE" id="PS50930"/>
    </source>
</evidence>
<dbReference type="PROSITE" id="PS50110">
    <property type="entry name" value="RESPONSE_REGULATORY"/>
    <property type="match status" value="1"/>
</dbReference>
<dbReference type="SUPFAM" id="SSF52172">
    <property type="entry name" value="CheY-like"/>
    <property type="match status" value="1"/>
</dbReference>
<evidence type="ECO:0000256" key="5">
    <source>
        <dbReference type="PROSITE-ProRule" id="PRU00169"/>
    </source>
</evidence>
<keyword evidence="2" id="KW-0902">Two-component regulatory system</keyword>
<evidence type="ECO:0000313" key="9">
    <source>
        <dbReference type="Proteomes" id="UP000272238"/>
    </source>
</evidence>
<dbReference type="GO" id="GO:0000156">
    <property type="term" value="F:phosphorelay response regulator activity"/>
    <property type="evidence" value="ECO:0007669"/>
    <property type="project" value="InterPro"/>
</dbReference>
<name>A0A494YXI3_9BACL</name>
<evidence type="ECO:0000256" key="4">
    <source>
        <dbReference type="ARBA" id="ARBA00037164"/>
    </source>
</evidence>
<dbReference type="Pfam" id="PF04397">
    <property type="entry name" value="LytTR"/>
    <property type="match status" value="1"/>
</dbReference>
<dbReference type="InterPro" id="IPR011006">
    <property type="entry name" value="CheY-like_superfamily"/>
</dbReference>
<evidence type="ECO:0000259" key="6">
    <source>
        <dbReference type="PROSITE" id="PS50110"/>
    </source>
</evidence>
<feature type="domain" description="HTH LytTR-type" evidence="7">
    <location>
        <begin position="142"/>
        <end position="243"/>
    </location>
</feature>
<evidence type="ECO:0000256" key="3">
    <source>
        <dbReference type="ARBA" id="ARBA00023159"/>
    </source>
</evidence>
<dbReference type="Proteomes" id="UP000272238">
    <property type="component" value="Unassembled WGS sequence"/>
</dbReference>
<gene>
    <name evidence="8" type="ORF">D8M03_13215</name>
</gene>
<keyword evidence="9" id="KW-1185">Reference proteome</keyword>
<dbReference type="GO" id="GO:0003677">
    <property type="term" value="F:DNA binding"/>
    <property type="evidence" value="ECO:0007669"/>
    <property type="project" value="UniProtKB-KW"/>
</dbReference>
<dbReference type="Pfam" id="PF00072">
    <property type="entry name" value="Response_reg"/>
    <property type="match status" value="1"/>
</dbReference>
<organism evidence="8 9">
    <name type="scientific">Ureibacillus endophyticus</name>
    <dbReference type="NCBI Taxonomy" id="1978490"/>
    <lineage>
        <taxon>Bacteria</taxon>
        <taxon>Bacillati</taxon>
        <taxon>Bacillota</taxon>
        <taxon>Bacilli</taxon>
        <taxon>Bacillales</taxon>
        <taxon>Caryophanaceae</taxon>
        <taxon>Ureibacillus</taxon>
    </lineage>
</organism>
<keyword evidence="3" id="KW-0010">Activator</keyword>
<keyword evidence="5" id="KW-0597">Phosphoprotein</keyword>
<dbReference type="InterPro" id="IPR046947">
    <property type="entry name" value="LytR-like"/>
</dbReference>
<dbReference type="SMART" id="SM00448">
    <property type="entry name" value="REC"/>
    <property type="match status" value="1"/>
</dbReference>
<keyword evidence="1" id="KW-0963">Cytoplasm</keyword>
<dbReference type="PANTHER" id="PTHR37299">
    <property type="entry name" value="TRANSCRIPTIONAL REGULATOR-RELATED"/>
    <property type="match status" value="1"/>
</dbReference>
<dbReference type="InterPro" id="IPR001789">
    <property type="entry name" value="Sig_transdc_resp-reg_receiver"/>
</dbReference>
<evidence type="ECO:0000256" key="1">
    <source>
        <dbReference type="ARBA" id="ARBA00022490"/>
    </source>
</evidence>
<accession>A0A494YXI3</accession>
<comment type="function">
    <text evidence="4">Required for high-level post-exponential phase expression of a series of secreted proteins.</text>
</comment>
<proteinExistence type="predicted"/>
<dbReference type="RefSeq" id="WP_121215299.1">
    <property type="nucleotide sequence ID" value="NZ_JAMYWW010000001.1"/>
</dbReference>
<dbReference type="Gene3D" id="3.40.50.2300">
    <property type="match status" value="1"/>
</dbReference>
<dbReference type="PANTHER" id="PTHR37299:SF3">
    <property type="entry name" value="STAGE 0 SPORULATION PROTEIN A HOMOLOG"/>
    <property type="match status" value="1"/>
</dbReference>
<protein>
    <submittedName>
        <fullName evidence="8">DNA-binding response regulator</fullName>
    </submittedName>
</protein>
<dbReference type="Gene3D" id="2.40.50.1020">
    <property type="entry name" value="LytTr DNA-binding domain"/>
    <property type="match status" value="1"/>
</dbReference>
<sequence>MKVVICEDNPQQQKMLYNRLRNYAMINHPSVEFVLVASHSAEVLSYLEDHKADCYFLDINLGDGRNGLELASEIRKHDPIASIIFVTDYSEALKLTFKYKVAALDFIIKRTEESFTDELIEAFVSSITRYEQLGQNKVTNFFQIKMGELIKNIPYENIYYFETSEDFHKIRLSEKNGVFEFYGKLKEIEEMHSSFFRCHKSMVINLQNVVEINKKEKYVELANGVRCPISIRALRNIQHKVNEHLVND</sequence>